<feature type="region of interest" description="Disordered" evidence="1">
    <location>
        <begin position="534"/>
        <end position="585"/>
    </location>
</feature>
<protein>
    <recommendedName>
        <fullName evidence="2">UBX domain-containing protein</fullName>
    </recommendedName>
</protein>
<reference evidence="3 4" key="1">
    <citation type="submission" date="2019-08" db="EMBL/GenBank/DDBJ databases">
        <title>The genome sequence of a newly discovered highly antifungal drug resistant Aspergillus species, Aspergillus tanneri NIH 1004.</title>
        <authorList>
            <person name="Mounaud S."/>
            <person name="Singh I."/>
            <person name="Joardar V."/>
            <person name="Pakala S."/>
            <person name="Pakala S."/>
            <person name="Venepally P."/>
            <person name="Chung J.K."/>
            <person name="Losada L."/>
            <person name="Nierman W.C."/>
        </authorList>
    </citation>
    <scope>NUCLEOTIDE SEQUENCE [LARGE SCALE GENOMIC DNA]</scope>
    <source>
        <strain evidence="3 4">NIH1004</strain>
    </source>
</reference>
<dbReference type="PANTHER" id="PTHR46467:SF1">
    <property type="entry name" value="TETHER CONTAINING UBX DOMAIN FOR GLUT4"/>
    <property type="match status" value="1"/>
</dbReference>
<comment type="caution">
    <text evidence="3">The sequence shown here is derived from an EMBL/GenBank/DDBJ whole genome shotgun (WGS) entry which is preliminary data.</text>
</comment>
<dbReference type="AlphaFoldDB" id="A0A5M9MWV9"/>
<proteinExistence type="predicted"/>
<dbReference type="RefSeq" id="XP_033428460.1">
    <property type="nucleotide sequence ID" value="XM_033569654.1"/>
</dbReference>
<dbReference type="VEuPathDB" id="FungiDB:EYZ11_000648"/>
<evidence type="ECO:0000259" key="2">
    <source>
        <dbReference type="PROSITE" id="PS50033"/>
    </source>
</evidence>
<dbReference type="Pfam" id="PF11470">
    <property type="entry name" value="TUG-UBL1"/>
    <property type="match status" value="1"/>
</dbReference>
<dbReference type="CDD" id="cd17075">
    <property type="entry name" value="UBX1_UBXN9"/>
    <property type="match status" value="1"/>
</dbReference>
<dbReference type="Gene3D" id="3.10.20.90">
    <property type="entry name" value="Phosphatidylinositol 3-kinase Catalytic Subunit, Chain A, domain 1"/>
    <property type="match status" value="2"/>
</dbReference>
<sequence length="585" mass="63872">MHPLPRVLVSSLLPRLTNKSNTVGALLSVFDLSFPRISSFVPRDSTEIRKLTRQISTDHPSHHQPPQYQNDHFRTMSSHVVVLDSTARRATVKTTPGKHLADILQEACKKLGVNASQYGLKYKGKQLDLSLVFRLSGLISGAKLELVQLSRSPSVVTVALQLPEPEARGTPNGRILDKFPSTTTIWLILRKFEAGVAGASSARNLTARGVPATGGNNGSGRLFYETPVVQILERELSTFTDLQKSLAQLGFNNGNVLLRLSFRRTEEPLEEAMVKIQDYFKSFDDSAPPQQHESSAEQTQTAREPNQPEQRPPSFASNATSNAPTPPDQPPETQPHVIPAPVESSELPTISSRSVTVFAPPSSSTPQSAQTSYNESDYVPSVDHAQAHQRRLNMASRNTRLPSDAEIAAKAAAEEEKLAAVQGVDVKVRLPDQSQIVAKFNQGDTGKTIYDFVRNCLAEPFAGEKFIITHLPTGTPASSGRKIQSEVPDSDKILLIKDLGMVGRVLVTFTWDASASLAARQSRTELLKPELRTKAQELKVEQPPEVMDTSEDAAVPKSGTDRQSGEKSGARKGGLPKWLKLPGKK</sequence>
<dbReference type="GO" id="GO:0005634">
    <property type="term" value="C:nucleus"/>
    <property type="evidence" value="ECO:0007669"/>
    <property type="project" value="TreeGrafter"/>
</dbReference>
<dbReference type="PROSITE" id="PS50033">
    <property type="entry name" value="UBX"/>
    <property type="match status" value="1"/>
</dbReference>
<dbReference type="SUPFAM" id="SSF54236">
    <property type="entry name" value="Ubiquitin-like"/>
    <property type="match status" value="2"/>
</dbReference>
<dbReference type="GO" id="GO:0006886">
    <property type="term" value="P:intracellular protein transport"/>
    <property type="evidence" value="ECO:0007669"/>
    <property type="project" value="TreeGrafter"/>
</dbReference>
<dbReference type="GO" id="GO:0012506">
    <property type="term" value="C:vesicle membrane"/>
    <property type="evidence" value="ECO:0007669"/>
    <property type="project" value="TreeGrafter"/>
</dbReference>
<feature type="domain" description="UBX" evidence="2">
    <location>
        <begin position="419"/>
        <end position="509"/>
    </location>
</feature>
<dbReference type="OrthoDB" id="440781at2759"/>
<dbReference type="InterPro" id="IPR029071">
    <property type="entry name" value="Ubiquitin-like_domsf"/>
</dbReference>
<accession>A0A5M9MWV9</accession>
<dbReference type="EMBL" id="QUQM01000003">
    <property type="protein sequence ID" value="KAA8649099.1"/>
    <property type="molecule type" value="Genomic_DNA"/>
</dbReference>
<dbReference type="PANTHER" id="PTHR46467">
    <property type="entry name" value="TETHER CONTAINING UBX DOMAIN FOR GLUT4"/>
    <property type="match status" value="1"/>
</dbReference>
<evidence type="ECO:0000256" key="1">
    <source>
        <dbReference type="SAM" id="MobiDB-lite"/>
    </source>
</evidence>
<name>A0A5M9MWV9_9EURO</name>
<evidence type="ECO:0000313" key="3">
    <source>
        <dbReference type="EMBL" id="KAA8649099.1"/>
    </source>
</evidence>
<feature type="compositionally biased region" description="Basic and acidic residues" evidence="1">
    <location>
        <begin position="559"/>
        <end position="569"/>
    </location>
</feature>
<dbReference type="InterPro" id="IPR021569">
    <property type="entry name" value="TUG-UBL1"/>
</dbReference>
<feature type="compositionally biased region" description="Polar residues" evidence="1">
    <location>
        <begin position="288"/>
        <end position="323"/>
    </location>
</feature>
<dbReference type="Proteomes" id="UP000324241">
    <property type="component" value="Unassembled WGS sequence"/>
</dbReference>
<evidence type="ECO:0000313" key="4">
    <source>
        <dbReference type="Proteomes" id="UP000324241"/>
    </source>
</evidence>
<dbReference type="InterPro" id="IPR001012">
    <property type="entry name" value="UBX_dom"/>
</dbReference>
<feature type="region of interest" description="Disordered" evidence="1">
    <location>
        <begin position="283"/>
        <end position="339"/>
    </location>
</feature>
<dbReference type="CDD" id="cd16105">
    <property type="entry name" value="Ubl_ASPSCR1_like"/>
    <property type="match status" value="1"/>
</dbReference>
<gene>
    <name evidence="3" type="ORF">ATNIH1004_004994</name>
</gene>
<organism evidence="3 4">
    <name type="scientific">Aspergillus tanneri</name>
    <dbReference type="NCBI Taxonomy" id="1220188"/>
    <lineage>
        <taxon>Eukaryota</taxon>
        <taxon>Fungi</taxon>
        <taxon>Dikarya</taxon>
        <taxon>Ascomycota</taxon>
        <taxon>Pezizomycotina</taxon>
        <taxon>Eurotiomycetes</taxon>
        <taxon>Eurotiomycetidae</taxon>
        <taxon>Eurotiales</taxon>
        <taxon>Aspergillaceae</taxon>
        <taxon>Aspergillus</taxon>
        <taxon>Aspergillus subgen. Circumdati</taxon>
    </lineage>
</organism>
<feature type="compositionally biased region" description="Low complexity" evidence="1">
    <location>
        <begin position="573"/>
        <end position="585"/>
    </location>
</feature>
<dbReference type="GO" id="GO:0005737">
    <property type="term" value="C:cytoplasm"/>
    <property type="evidence" value="ECO:0007669"/>
    <property type="project" value="TreeGrafter"/>
</dbReference>
<dbReference type="GeneID" id="54327696"/>
<dbReference type="InterPro" id="IPR059238">
    <property type="entry name" value="UBX1_UBXN9"/>
</dbReference>
<feature type="compositionally biased region" description="Pro residues" evidence="1">
    <location>
        <begin position="324"/>
        <end position="333"/>
    </location>
</feature>